<evidence type="ECO:0000313" key="3">
    <source>
        <dbReference type="Proteomes" id="UP000078240"/>
    </source>
</evidence>
<protein>
    <submittedName>
        <fullName evidence="2">Uncharacterized protein</fullName>
    </submittedName>
</protein>
<dbReference type="AlphaFoldDB" id="A0A179GT83"/>
<comment type="caution">
    <text evidence="2">The sequence shown here is derived from an EMBL/GenBank/DDBJ whole genome shotgun (WGS) entry which is preliminary data.</text>
</comment>
<organism evidence="2 3">
    <name type="scientific">Purpureocillium lilacinum</name>
    <name type="common">Paecilomyces lilacinus</name>
    <dbReference type="NCBI Taxonomy" id="33203"/>
    <lineage>
        <taxon>Eukaryota</taxon>
        <taxon>Fungi</taxon>
        <taxon>Dikarya</taxon>
        <taxon>Ascomycota</taxon>
        <taxon>Pezizomycotina</taxon>
        <taxon>Sordariomycetes</taxon>
        <taxon>Hypocreomycetidae</taxon>
        <taxon>Hypocreales</taxon>
        <taxon>Ophiocordycipitaceae</taxon>
        <taxon>Purpureocillium</taxon>
    </lineage>
</organism>
<gene>
    <name evidence="2" type="ORF">VFPBJ_06135</name>
</gene>
<evidence type="ECO:0000256" key="1">
    <source>
        <dbReference type="SAM" id="MobiDB-lite"/>
    </source>
</evidence>
<name>A0A179GT83_PURLI</name>
<dbReference type="Proteomes" id="UP000078240">
    <property type="component" value="Unassembled WGS sequence"/>
</dbReference>
<reference evidence="2 3" key="1">
    <citation type="submission" date="2016-01" db="EMBL/GenBank/DDBJ databases">
        <title>Biosynthesis of antibiotic leucinostatins and their inhibition on Phytophthora in bio-control Purpureocillium lilacinum.</title>
        <authorList>
            <person name="Wang G."/>
            <person name="Liu Z."/>
            <person name="Lin R."/>
            <person name="Li E."/>
            <person name="Mao Z."/>
            <person name="Ling J."/>
            <person name="Yin W."/>
            <person name="Xie B."/>
        </authorList>
    </citation>
    <scope>NUCLEOTIDE SEQUENCE [LARGE SCALE GENOMIC DNA]</scope>
    <source>
        <strain evidence="2">PLBJ-1</strain>
    </source>
</reference>
<feature type="region of interest" description="Disordered" evidence="1">
    <location>
        <begin position="40"/>
        <end position="62"/>
    </location>
</feature>
<sequence>MVPGSPAQPSPARLSERATQPASAVPACCRCRHLTRRAASPAPRPARVRFPAIRPPGPNNPPEYVTAAAPNGQRRGTSGRRKPAVWCGAVRYCHMRLDQPAQARAWVGRSTKPDMIRGKLAGPELEGEERHNGRDIYVSGLGRRCAGIQLQVTVPPSPFITSMPADCDSTKREHLPIATAGGRSDTARGRPHECLKNANANSRVRAGRGRLTPSQARLLGWQHCTAASWGLPAAGGGQKAWGRAEKHV</sequence>
<evidence type="ECO:0000313" key="2">
    <source>
        <dbReference type="EMBL" id="OAQ80550.1"/>
    </source>
</evidence>
<proteinExistence type="predicted"/>
<accession>A0A179GT83</accession>
<dbReference type="EMBL" id="LSBH01000004">
    <property type="protein sequence ID" value="OAQ80550.1"/>
    <property type="molecule type" value="Genomic_DNA"/>
</dbReference>